<dbReference type="EMBL" id="GDJX01018715">
    <property type="protein sequence ID" value="JAT49221.1"/>
    <property type="molecule type" value="Transcribed_RNA"/>
</dbReference>
<proteinExistence type="inferred from homology"/>
<comment type="similarity">
    <text evidence="1">Belongs to the NAD kinase family.</text>
</comment>
<dbReference type="SUPFAM" id="SSF111331">
    <property type="entry name" value="NAD kinase/diacylglycerol kinase-like"/>
    <property type="match status" value="1"/>
</dbReference>
<dbReference type="PANTHER" id="PTHR13158:SF5">
    <property type="entry name" value="NAD KINASE 2, MITOCHONDRIAL"/>
    <property type="match status" value="1"/>
</dbReference>
<reference evidence="2" key="1">
    <citation type="submission" date="2015-07" db="EMBL/GenBank/DDBJ databases">
        <title>Transcriptome Assembly of Anthurium amnicola.</title>
        <authorList>
            <person name="Suzuki J."/>
        </authorList>
    </citation>
    <scope>NUCLEOTIDE SEQUENCE</scope>
</reference>
<dbReference type="InterPro" id="IPR002504">
    <property type="entry name" value="NADK"/>
</dbReference>
<dbReference type="GO" id="GO:0006741">
    <property type="term" value="P:NADP+ biosynthetic process"/>
    <property type="evidence" value="ECO:0007669"/>
    <property type="project" value="InterPro"/>
</dbReference>
<dbReference type="PANTHER" id="PTHR13158">
    <property type="match status" value="1"/>
</dbReference>
<gene>
    <name evidence="2" type="primary">Os09g0345700_1</name>
    <name evidence="2" type="ORF">g.24494</name>
</gene>
<dbReference type="Pfam" id="PF01513">
    <property type="entry name" value="NAD_kinase"/>
    <property type="match status" value="1"/>
</dbReference>
<evidence type="ECO:0000313" key="2">
    <source>
        <dbReference type="EMBL" id="JAT49221.1"/>
    </source>
</evidence>
<keyword evidence="2" id="KW-0418">Kinase</keyword>
<dbReference type="Gene3D" id="3.40.50.10330">
    <property type="entry name" value="Probable inorganic polyphosphate/atp-NAD kinase, domain 1"/>
    <property type="match status" value="1"/>
</dbReference>
<dbReference type="InterPro" id="IPR017438">
    <property type="entry name" value="ATP-NAD_kinase_N"/>
</dbReference>
<dbReference type="GO" id="GO:0019674">
    <property type="term" value="P:NAD+ metabolic process"/>
    <property type="evidence" value="ECO:0007669"/>
    <property type="project" value="TreeGrafter"/>
</dbReference>
<name>A0A1D1Y3L6_9ARAE</name>
<sequence length="134" mass="15127">MSVLRRWRVLLVLKPFDVYPPRPVPTLEEPFSSSAAPQRVPNPKILRYLDDRCKVHKETISFCQDVLQQKSLEWQSMLRNNLSQPIRDVDIVVTVGGDGTLLQASHFMDGTIPVIGVNSDPTQSEEVTDVDILS</sequence>
<organism evidence="2">
    <name type="scientific">Anthurium amnicola</name>
    <dbReference type="NCBI Taxonomy" id="1678845"/>
    <lineage>
        <taxon>Eukaryota</taxon>
        <taxon>Viridiplantae</taxon>
        <taxon>Streptophyta</taxon>
        <taxon>Embryophyta</taxon>
        <taxon>Tracheophyta</taxon>
        <taxon>Spermatophyta</taxon>
        <taxon>Magnoliopsida</taxon>
        <taxon>Liliopsida</taxon>
        <taxon>Araceae</taxon>
        <taxon>Pothoideae</taxon>
        <taxon>Potheae</taxon>
        <taxon>Anthurium</taxon>
    </lineage>
</organism>
<dbReference type="GO" id="GO:0003951">
    <property type="term" value="F:NAD+ kinase activity"/>
    <property type="evidence" value="ECO:0007669"/>
    <property type="project" value="InterPro"/>
</dbReference>
<protein>
    <submittedName>
        <fullName evidence="2">Putative NADH kinase</fullName>
    </submittedName>
</protein>
<dbReference type="AlphaFoldDB" id="A0A1D1Y3L6"/>
<keyword evidence="2" id="KW-0808">Transferase</keyword>
<evidence type="ECO:0000256" key="1">
    <source>
        <dbReference type="ARBA" id="ARBA00010995"/>
    </source>
</evidence>
<dbReference type="GO" id="GO:0005739">
    <property type="term" value="C:mitochondrion"/>
    <property type="evidence" value="ECO:0007669"/>
    <property type="project" value="TreeGrafter"/>
</dbReference>
<accession>A0A1D1Y3L6</accession>
<dbReference type="InterPro" id="IPR016064">
    <property type="entry name" value="NAD/diacylglycerol_kinase_sf"/>
</dbReference>